<protein>
    <submittedName>
        <fullName evidence="2">Uncharacterized protein</fullName>
    </submittedName>
</protein>
<dbReference type="EMBL" id="VLNY01000017">
    <property type="protein sequence ID" value="KAA0018504.1"/>
    <property type="molecule type" value="Genomic_DNA"/>
</dbReference>
<dbReference type="AlphaFoldDB" id="A0A5A7S8J5"/>
<feature type="region of interest" description="Disordered" evidence="1">
    <location>
        <begin position="1"/>
        <end position="20"/>
    </location>
</feature>
<dbReference type="Proteomes" id="UP000322244">
    <property type="component" value="Unassembled WGS sequence"/>
</dbReference>
<accession>A0A5A7S8J5</accession>
<reference evidence="2 3" key="1">
    <citation type="submission" date="2019-07" db="EMBL/GenBank/DDBJ databases">
        <title>Rhodococcus cavernicolus sp. nov., isolated from a cave.</title>
        <authorList>
            <person name="Lee S.D."/>
        </authorList>
    </citation>
    <scope>NUCLEOTIDE SEQUENCE [LARGE SCALE GENOMIC DNA]</scope>
    <source>
        <strain evidence="2 3">C1-24</strain>
    </source>
</reference>
<feature type="compositionally biased region" description="Low complexity" evidence="1">
    <location>
        <begin position="1"/>
        <end position="11"/>
    </location>
</feature>
<sequence>MPPSLAAGSLLPPAPPPPPATAINSAPWVEWVPHRLPVDFTAVEPPPPAPELPRLIPPGAVP</sequence>
<evidence type="ECO:0000313" key="2">
    <source>
        <dbReference type="EMBL" id="KAA0018504.1"/>
    </source>
</evidence>
<comment type="caution">
    <text evidence="2">The sequence shown here is derived from an EMBL/GenBank/DDBJ whole genome shotgun (WGS) entry which is preliminary data.</text>
</comment>
<gene>
    <name evidence="2" type="ORF">FOY51_23785</name>
</gene>
<keyword evidence="3" id="KW-1185">Reference proteome</keyword>
<evidence type="ECO:0000313" key="3">
    <source>
        <dbReference type="Proteomes" id="UP000322244"/>
    </source>
</evidence>
<proteinExistence type="predicted"/>
<name>A0A5A7S8J5_9NOCA</name>
<organism evidence="2 3">
    <name type="scientific">Antrihabitans cavernicola</name>
    <dbReference type="NCBI Taxonomy" id="2495913"/>
    <lineage>
        <taxon>Bacteria</taxon>
        <taxon>Bacillati</taxon>
        <taxon>Actinomycetota</taxon>
        <taxon>Actinomycetes</taxon>
        <taxon>Mycobacteriales</taxon>
        <taxon>Nocardiaceae</taxon>
        <taxon>Antrihabitans</taxon>
    </lineage>
</organism>
<evidence type="ECO:0000256" key="1">
    <source>
        <dbReference type="SAM" id="MobiDB-lite"/>
    </source>
</evidence>